<feature type="region of interest" description="Disordered" evidence="1">
    <location>
        <begin position="1"/>
        <end position="20"/>
    </location>
</feature>
<sequence length="40" mass="4548">MKPGLVRDARPRGCISGTGSERSRNVFYDEHRMLIMAALR</sequence>
<reference evidence="2" key="1">
    <citation type="journal article" date="2015" name="Proc. Natl. Acad. Sci. U.S.A.">
        <title>Networks of energetic and metabolic interactions define dynamics in microbial communities.</title>
        <authorList>
            <person name="Embree M."/>
            <person name="Liu J.K."/>
            <person name="Al-Bassam M.M."/>
            <person name="Zengler K."/>
        </authorList>
    </citation>
    <scope>NUCLEOTIDE SEQUENCE</scope>
</reference>
<dbReference type="EMBL" id="LNQE01001446">
    <property type="protein sequence ID" value="KUG17378.1"/>
    <property type="molecule type" value="Genomic_DNA"/>
</dbReference>
<gene>
    <name evidence="2" type="ORF">ASZ90_012946</name>
</gene>
<evidence type="ECO:0000313" key="2">
    <source>
        <dbReference type="EMBL" id="KUG17378.1"/>
    </source>
</evidence>
<comment type="caution">
    <text evidence="2">The sequence shown here is derived from an EMBL/GenBank/DDBJ whole genome shotgun (WGS) entry which is preliminary data.</text>
</comment>
<dbReference type="AlphaFoldDB" id="A0A0W8F9V2"/>
<feature type="compositionally biased region" description="Basic and acidic residues" evidence="1">
    <location>
        <begin position="1"/>
        <end position="11"/>
    </location>
</feature>
<protein>
    <submittedName>
        <fullName evidence="2">Uncharacterized protein</fullName>
    </submittedName>
</protein>
<accession>A0A0W8F9V2</accession>
<proteinExistence type="predicted"/>
<organism evidence="2">
    <name type="scientific">hydrocarbon metagenome</name>
    <dbReference type="NCBI Taxonomy" id="938273"/>
    <lineage>
        <taxon>unclassified sequences</taxon>
        <taxon>metagenomes</taxon>
        <taxon>ecological metagenomes</taxon>
    </lineage>
</organism>
<evidence type="ECO:0000256" key="1">
    <source>
        <dbReference type="SAM" id="MobiDB-lite"/>
    </source>
</evidence>
<name>A0A0W8F9V2_9ZZZZ</name>